<dbReference type="Proteomes" id="UP000823405">
    <property type="component" value="Unassembled WGS sequence"/>
</dbReference>
<gene>
    <name evidence="3" type="ORF">BGZ97_006167</name>
</gene>
<accession>A0A9P6UQX3</accession>
<keyword evidence="1" id="KW-0175">Coiled coil</keyword>
<name>A0A9P6UQX3_9FUNG</name>
<dbReference type="OrthoDB" id="2370453at2759"/>
<evidence type="ECO:0000256" key="2">
    <source>
        <dbReference type="SAM" id="MobiDB-lite"/>
    </source>
</evidence>
<feature type="compositionally biased region" description="Low complexity" evidence="2">
    <location>
        <begin position="558"/>
        <end position="573"/>
    </location>
</feature>
<sequence length="675" mass="75027">MAHQWTRRATGHGSTALHNDQNQHQDYQQLEQKLDNSAQELAERVYSWSITELDYRPDKGGIRARSHSRINPYASTSKSEQPEYCPQAITRLCQGPCGPIFEYLAENFTRRSKANQSKDTAEQTLARKQHSLAMRQRQQLKTLQCHELALAIARKQREIAECKERIKKQRQLQTVKEIHRQQEMQTIRIFQEYQARLQQTQIVPQSHATRGSLEGRDCGIQNLYEVLQQTSDGVSHFLELTAGSKRAQLLALESIKDQKLAGSGSAAESAANSEAASLLHMFRGHHIERVVQVESVLNKVAACEREKAQLYTEMRFRAQRRDQEKKPNHFLQEMEETKAFLQGLRTALEFIQTEQENLVERVMAADEVRSRIEGVGRVSRTTDQKLYQAQHSVRKVTEMVELNLERVPSLANSIAGDITESLSQGLAQLSTSVQARNTTGVNDINILQELTQQSQIAYEASHAHLIPLPGPSWAGSSALLSSGLGLETTGFGLAWYESSGSASLSADQLILQKARLQSHNMVQQLALSKARNLNSQLAHSNHEAIDAIKSTTSQILASPSSATTTASTSMTTSQAEGDGAALSVDNLGSKFEAEIKEIVGSLIRYDSDYQTALATQIEHILVEAESADAAVGEVRSLVNDGQKITSRFEGHRGGQSKTGRNNTSVAAESKRMRFM</sequence>
<comment type="caution">
    <text evidence="3">The sequence shown here is derived from an EMBL/GenBank/DDBJ whole genome shotgun (WGS) entry which is preliminary data.</text>
</comment>
<feature type="compositionally biased region" description="Basic residues" evidence="2">
    <location>
        <begin position="1"/>
        <end position="10"/>
    </location>
</feature>
<evidence type="ECO:0000313" key="4">
    <source>
        <dbReference type="Proteomes" id="UP000823405"/>
    </source>
</evidence>
<feature type="region of interest" description="Disordered" evidence="2">
    <location>
        <begin position="1"/>
        <end position="27"/>
    </location>
</feature>
<feature type="region of interest" description="Disordered" evidence="2">
    <location>
        <begin position="558"/>
        <end position="577"/>
    </location>
</feature>
<feature type="coiled-coil region" evidence="1">
    <location>
        <begin position="145"/>
        <end position="172"/>
    </location>
</feature>
<dbReference type="EMBL" id="JAAAIN010000274">
    <property type="protein sequence ID" value="KAG0316923.1"/>
    <property type="molecule type" value="Genomic_DNA"/>
</dbReference>
<proteinExistence type="predicted"/>
<feature type="region of interest" description="Disordered" evidence="2">
    <location>
        <begin position="57"/>
        <end position="80"/>
    </location>
</feature>
<organism evidence="3 4">
    <name type="scientific">Linnemannia gamsii</name>
    <dbReference type="NCBI Taxonomy" id="64522"/>
    <lineage>
        <taxon>Eukaryota</taxon>
        <taxon>Fungi</taxon>
        <taxon>Fungi incertae sedis</taxon>
        <taxon>Mucoromycota</taxon>
        <taxon>Mortierellomycotina</taxon>
        <taxon>Mortierellomycetes</taxon>
        <taxon>Mortierellales</taxon>
        <taxon>Mortierellaceae</taxon>
        <taxon>Linnemannia</taxon>
    </lineage>
</organism>
<feature type="compositionally biased region" description="Low complexity" evidence="2">
    <location>
        <begin position="17"/>
        <end position="27"/>
    </location>
</feature>
<reference evidence="3" key="1">
    <citation type="journal article" date="2020" name="Fungal Divers.">
        <title>Resolving the Mortierellaceae phylogeny through synthesis of multi-gene phylogenetics and phylogenomics.</title>
        <authorList>
            <person name="Vandepol N."/>
            <person name="Liber J."/>
            <person name="Desiro A."/>
            <person name="Na H."/>
            <person name="Kennedy M."/>
            <person name="Barry K."/>
            <person name="Grigoriev I.V."/>
            <person name="Miller A.N."/>
            <person name="O'Donnell K."/>
            <person name="Stajich J.E."/>
            <person name="Bonito G."/>
        </authorList>
    </citation>
    <scope>NUCLEOTIDE SEQUENCE</scope>
    <source>
        <strain evidence="3">NVP60</strain>
    </source>
</reference>
<evidence type="ECO:0000313" key="3">
    <source>
        <dbReference type="EMBL" id="KAG0316923.1"/>
    </source>
</evidence>
<feature type="region of interest" description="Disordered" evidence="2">
    <location>
        <begin position="647"/>
        <end position="675"/>
    </location>
</feature>
<protein>
    <submittedName>
        <fullName evidence="3">Uncharacterized protein</fullName>
    </submittedName>
</protein>
<keyword evidence="4" id="KW-1185">Reference proteome</keyword>
<dbReference type="AlphaFoldDB" id="A0A9P6UQX3"/>
<feature type="compositionally biased region" description="Polar residues" evidence="2">
    <location>
        <begin position="655"/>
        <end position="666"/>
    </location>
</feature>
<evidence type="ECO:0000256" key="1">
    <source>
        <dbReference type="SAM" id="Coils"/>
    </source>
</evidence>